<dbReference type="InterPro" id="IPR011009">
    <property type="entry name" value="Kinase-like_dom_sf"/>
</dbReference>
<dbReference type="KEGG" id="kbs:EPA93_41775"/>
<evidence type="ECO:0000313" key="3">
    <source>
        <dbReference type="Proteomes" id="UP000290365"/>
    </source>
</evidence>
<dbReference type="Pfam" id="PF13224">
    <property type="entry name" value="DUF4032"/>
    <property type="match status" value="1"/>
</dbReference>
<dbReference type="Proteomes" id="UP000290365">
    <property type="component" value="Chromosome"/>
</dbReference>
<keyword evidence="3" id="KW-1185">Reference proteome</keyword>
<name>A0A4P6K213_KTERU</name>
<protein>
    <submittedName>
        <fullName evidence="2">DUF4032 domain-containing protein</fullName>
    </submittedName>
</protein>
<dbReference type="RefSeq" id="WP_129893233.1">
    <property type="nucleotide sequence ID" value="NZ_CP035758.1"/>
</dbReference>
<dbReference type="AlphaFoldDB" id="A0A4P6K213"/>
<gene>
    <name evidence="2" type="ORF">EPA93_41775</name>
</gene>
<accession>A0A4P6K213</accession>
<dbReference type="EMBL" id="CP035758">
    <property type="protein sequence ID" value="QBD82164.1"/>
    <property type="molecule type" value="Genomic_DNA"/>
</dbReference>
<feature type="domain" description="DUF4032" evidence="1">
    <location>
        <begin position="287"/>
        <end position="396"/>
    </location>
</feature>
<evidence type="ECO:0000313" key="2">
    <source>
        <dbReference type="EMBL" id="QBD82164.1"/>
    </source>
</evidence>
<reference evidence="2 3" key="1">
    <citation type="submission" date="2019-01" db="EMBL/GenBank/DDBJ databases">
        <title>Ktedonosporobacter rubrisoli SCAWS-G2.</title>
        <authorList>
            <person name="Huang Y."/>
            <person name="Yan B."/>
        </authorList>
    </citation>
    <scope>NUCLEOTIDE SEQUENCE [LARGE SCALE GENOMIC DNA]</scope>
    <source>
        <strain evidence="2 3">SCAWS-G2</strain>
    </source>
</reference>
<organism evidence="2 3">
    <name type="scientific">Ktedonosporobacter rubrisoli</name>
    <dbReference type="NCBI Taxonomy" id="2509675"/>
    <lineage>
        <taxon>Bacteria</taxon>
        <taxon>Bacillati</taxon>
        <taxon>Chloroflexota</taxon>
        <taxon>Ktedonobacteria</taxon>
        <taxon>Ktedonobacterales</taxon>
        <taxon>Ktedonosporobacteraceae</taxon>
        <taxon>Ktedonosporobacter</taxon>
    </lineage>
</organism>
<dbReference type="SUPFAM" id="SSF56112">
    <property type="entry name" value="Protein kinase-like (PK-like)"/>
    <property type="match status" value="1"/>
</dbReference>
<dbReference type="InterPro" id="IPR025111">
    <property type="entry name" value="DUF4032"/>
</dbReference>
<dbReference type="OrthoDB" id="1100724at2"/>
<evidence type="ECO:0000259" key="1">
    <source>
        <dbReference type="Pfam" id="PF13224"/>
    </source>
</evidence>
<proteinExistence type="predicted"/>
<sequence length="475" mass="55085">MNAEHKRRLEGLPWHVPLEGWPEQGVKLLIIRRGESRHPVVFVERMGIRYAIKETTPHMAEREIRNLREVNFRGIPTLTPIGSVTAPGQAIPQSISRLGGLTQYISGDRGYTVTQLAPRVIPHSLLYRIPFTRRTKQRLLSAVAVLMVELHEHGIYWGDPSLANVLIRIDGKTVLGIMADAETAEIFPGAVSEGLRQQDLAAFGESLAWQAEDLRQAHGLPENEQMLDDSDFRYFMQRYRWLRREHLYVADQHRFSTFYQAQKFLRNLNRWGFSLLSATGYAVQHLTTVMPGWYQRRIHELLHITVPRIYARRFYNMILGHQMIMAEQQKRDVSIEEAARHWYTRYHLPAILLLRRHLTKGQDPMKAYFAVMDYKWKLSQKAGYEVPLDEALLAWSMQRAETGSLGEIDPALLAKWWRELEPAAEVLEPPMIQTDELEPLLSTQERPLVRLNAPELEQKLPEILEQTQPNTEKKT</sequence>